<name>A0A8H5KVQ6_9HYPO</name>
<gene>
    <name evidence="2" type="ORF">FPCIR_11398</name>
</gene>
<dbReference type="AlphaFoldDB" id="A0A8H5KVQ6"/>
<organism evidence="2 3">
    <name type="scientific">Fusarium pseudocircinatum</name>
    <dbReference type="NCBI Taxonomy" id="56676"/>
    <lineage>
        <taxon>Eukaryota</taxon>
        <taxon>Fungi</taxon>
        <taxon>Dikarya</taxon>
        <taxon>Ascomycota</taxon>
        <taxon>Pezizomycotina</taxon>
        <taxon>Sordariomycetes</taxon>
        <taxon>Hypocreomycetidae</taxon>
        <taxon>Hypocreales</taxon>
        <taxon>Nectriaceae</taxon>
        <taxon>Fusarium</taxon>
        <taxon>Fusarium fujikuroi species complex</taxon>
    </lineage>
</organism>
<dbReference type="Proteomes" id="UP000546213">
    <property type="component" value="Unassembled WGS sequence"/>
</dbReference>
<dbReference type="OrthoDB" id="5082798at2759"/>
<evidence type="ECO:0000313" key="2">
    <source>
        <dbReference type="EMBL" id="KAF5578855.1"/>
    </source>
</evidence>
<accession>A0A8H5KVQ6</accession>
<evidence type="ECO:0000313" key="3">
    <source>
        <dbReference type="Proteomes" id="UP000546213"/>
    </source>
</evidence>
<dbReference type="EMBL" id="JAAOAS010000347">
    <property type="protein sequence ID" value="KAF5578855.1"/>
    <property type="molecule type" value="Genomic_DNA"/>
</dbReference>
<reference evidence="2 3" key="1">
    <citation type="submission" date="2020-05" db="EMBL/GenBank/DDBJ databases">
        <title>Identification and distribution of gene clusters putatively required for synthesis of sphingolipid metabolism inhibitors in phylogenetically diverse species of the filamentous fungus Fusarium.</title>
        <authorList>
            <person name="Kim H.-S."/>
            <person name="Busman M."/>
            <person name="Brown D.W."/>
            <person name="Divon H."/>
            <person name="Uhlig S."/>
            <person name="Proctor R.H."/>
        </authorList>
    </citation>
    <scope>NUCLEOTIDE SEQUENCE [LARGE SCALE GENOMIC DNA]</scope>
    <source>
        <strain evidence="2 3">NRRL 36939</strain>
    </source>
</reference>
<feature type="region of interest" description="Disordered" evidence="1">
    <location>
        <begin position="438"/>
        <end position="475"/>
    </location>
</feature>
<sequence>MLLTLLDCMAKSVNCTRGDVTLSGEHGVRSIDVTPTDYFQGLLLDTLDVVFYKKLEEEAGVGLCCNIGAKNYEGAEFSGEELPTGPDAVRVAVHGIVITLLWAQLTGRITVEFRSREWLQQKVKDRTIGSYLGDFREYAILFTHMRRPHHSEDSIDHEFDFASLHDQVKRAKLIFSNNISCYPSPEEDDADMCQLPDARILDAIANDDTTPPEFRFRPRVCYCQSRECDMQDYRGDVIVRGSSSTGPCDIRTDSSDEPELLLRCHANYNHSTDHSGKVYFHQELRKSVADWGEVSVFIVGDTIFSMAMSRGIWTDPDAHHSGFTADRCLTNWSKINCCAQNATREETHRKEADLRRFAVFQQQEFLKRKPREFKSLKVAVRLDIGISETTKHSLFFVINVARWPGADVLSAWLVGSQPYDSIFKAVGKKFALECGRLEEREEFEEPEEAQGREEGNDSTDSELTDPPTDLSTDSG</sequence>
<comment type="caution">
    <text evidence="2">The sequence shown here is derived from an EMBL/GenBank/DDBJ whole genome shotgun (WGS) entry which is preliminary data.</text>
</comment>
<keyword evidence="3" id="KW-1185">Reference proteome</keyword>
<evidence type="ECO:0000256" key="1">
    <source>
        <dbReference type="SAM" id="MobiDB-lite"/>
    </source>
</evidence>
<protein>
    <submittedName>
        <fullName evidence="2">Uncharacterized protein</fullName>
    </submittedName>
</protein>
<proteinExistence type="predicted"/>